<proteinExistence type="predicted"/>
<keyword evidence="3" id="KW-1185">Reference proteome</keyword>
<dbReference type="AlphaFoldDB" id="A0A9D5AJ31"/>
<feature type="region of interest" description="Disordered" evidence="1">
    <location>
        <begin position="351"/>
        <end position="471"/>
    </location>
</feature>
<dbReference type="EMBL" id="JAMSHJ010000005">
    <property type="protein sequence ID" value="KAI5407495.1"/>
    <property type="molecule type" value="Genomic_DNA"/>
</dbReference>
<dbReference type="Proteomes" id="UP001058974">
    <property type="component" value="Chromosome 5"/>
</dbReference>
<gene>
    <name evidence="2" type="ORF">KIW84_053668</name>
</gene>
<evidence type="ECO:0000313" key="3">
    <source>
        <dbReference type="Proteomes" id="UP001058974"/>
    </source>
</evidence>
<feature type="compositionally biased region" description="Low complexity" evidence="1">
    <location>
        <begin position="313"/>
        <end position="327"/>
    </location>
</feature>
<reference evidence="2 3" key="1">
    <citation type="journal article" date="2022" name="Nat. Genet.">
        <title>Improved pea reference genome and pan-genome highlight genomic features and evolutionary characteristics.</title>
        <authorList>
            <person name="Yang T."/>
            <person name="Liu R."/>
            <person name="Luo Y."/>
            <person name="Hu S."/>
            <person name="Wang D."/>
            <person name="Wang C."/>
            <person name="Pandey M.K."/>
            <person name="Ge S."/>
            <person name="Xu Q."/>
            <person name="Li N."/>
            <person name="Li G."/>
            <person name="Huang Y."/>
            <person name="Saxena R.K."/>
            <person name="Ji Y."/>
            <person name="Li M."/>
            <person name="Yan X."/>
            <person name="He Y."/>
            <person name="Liu Y."/>
            <person name="Wang X."/>
            <person name="Xiang C."/>
            <person name="Varshney R.K."/>
            <person name="Ding H."/>
            <person name="Gao S."/>
            <person name="Zong X."/>
        </authorList>
    </citation>
    <scope>NUCLEOTIDE SEQUENCE [LARGE SCALE GENOMIC DNA]</scope>
    <source>
        <strain evidence="2 3">cv. Zhongwan 6</strain>
    </source>
</reference>
<feature type="region of interest" description="Disordered" evidence="1">
    <location>
        <begin position="311"/>
        <end position="339"/>
    </location>
</feature>
<feature type="region of interest" description="Disordered" evidence="1">
    <location>
        <begin position="252"/>
        <end position="276"/>
    </location>
</feature>
<name>A0A9D5AJ31_PEA</name>
<accession>A0A9D5AJ31</accession>
<evidence type="ECO:0000256" key="1">
    <source>
        <dbReference type="SAM" id="MobiDB-lite"/>
    </source>
</evidence>
<dbReference type="Gramene" id="Psat05G0366800-T1">
    <property type="protein sequence ID" value="KAI5407495.1"/>
    <property type="gene ID" value="KIW84_053668"/>
</dbReference>
<evidence type="ECO:0000313" key="2">
    <source>
        <dbReference type="EMBL" id="KAI5407495.1"/>
    </source>
</evidence>
<sequence>MKRNGVDLTEELRMQGWETYFQCLYGPMYTNLVKEFWRFADSDDHYIVSYEINPTIFQQNAEGKHSKNKELHQNLRVWLKIILGTIHHRPASNSSDYINTDQKCILYYIHKGPKLYLPALLFKYLRDSVKDTRNNMKTRNYIPLGRLISDVLIESGLVDHLIQLRLMEDVTIDIGRPLNARNLKSMGIIDQVRAKPTLDTSWEALKDQREIPNGLYLLSNIDPQEVVAYYLQDLANQGVDISEFSVDWLPEQPPNFMKRTQEPSDKSKKANKARLGESFEIRPPVPLVVSPSKFVPLSRSLKIKPIASSLPQTTPIYTSSKTPPSTTRSFNPPSLKFNLDTTTLPVSEEKMLNETTSPSSSPSPQSPPYYVLSSDNEPSDPQSPPLAHLQARALASQQPSHPEPKPEVTSPPPEHPNPTTSEPPQTPPPTQNNQIYLLNNQSTLSRNQPHNLNNHHNHHLTFPHPSLSLPP</sequence>
<feature type="compositionally biased region" description="Basic and acidic residues" evidence="1">
    <location>
        <begin position="259"/>
        <end position="276"/>
    </location>
</feature>
<protein>
    <submittedName>
        <fullName evidence="2">Uncharacterized protein</fullName>
    </submittedName>
</protein>
<organism evidence="2 3">
    <name type="scientific">Pisum sativum</name>
    <name type="common">Garden pea</name>
    <name type="synonym">Lathyrus oleraceus</name>
    <dbReference type="NCBI Taxonomy" id="3888"/>
    <lineage>
        <taxon>Eukaryota</taxon>
        <taxon>Viridiplantae</taxon>
        <taxon>Streptophyta</taxon>
        <taxon>Embryophyta</taxon>
        <taxon>Tracheophyta</taxon>
        <taxon>Spermatophyta</taxon>
        <taxon>Magnoliopsida</taxon>
        <taxon>eudicotyledons</taxon>
        <taxon>Gunneridae</taxon>
        <taxon>Pentapetalae</taxon>
        <taxon>rosids</taxon>
        <taxon>fabids</taxon>
        <taxon>Fabales</taxon>
        <taxon>Fabaceae</taxon>
        <taxon>Papilionoideae</taxon>
        <taxon>50 kb inversion clade</taxon>
        <taxon>NPAAA clade</taxon>
        <taxon>Hologalegina</taxon>
        <taxon>IRL clade</taxon>
        <taxon>Fabeae</taxon>
        <taxon>Lathyrus</taxon>
    </lineage>
</organism>
<comment type="caution">
    <text evidence="2">The sequence shown here is derived from an EMBL/GenBank/DDBJ whole genome shotgun (WGS) entry which is preliminary data.</text>
</comment>
<feature type="compositionally biased region" description="Polar residues" evidence="1">
    <location>
        <begin position="435"/>
        <end position="449"/>
    </location>
</feature>